<evidence type="ECO:0000313" key="9">
    <source>
        <dbReference type="Proteomes" id="UP000185904"/>
    </source>
</evidence>
<dbReference type="PANTHER" id="PTHR45848:SF4">
    <property type="entry name" value="DUAL SPECIFICITY PROTEIN PHOSPHATASE 12"/>
    <property type="match status" value="1"/>
</dbReference>
<sequence>MDMLQRPKLVPIKAVPGLFISDRFAASSTRCRREDNIVRILSVAQGHEIGRAAADARPHLDAARREAGDEKERDPLNIKTWAIEIDDDPFVDILQYLGEACDWIEDGLSLGRSGEEGEGEEGHVAGNRNQLQPGVLVHCKLGVSRSGAFVVGFLMRKFKLSYSDALTLARESRPEICPNSGFEKQLRVWEFCQYNAYLDENGREATQTERRKKPSYKAWIAERDNLLRRGEEDVNRARVASLASMAARFGRKRQDEVANEQSQDTGESGGRESAQQNQRKLGWERVQKMEQDWNERLIRGQFRAGDGDAQGLKE</sequence>
<evidence type="ECO:0000256" key="1">
    <source>
        <dbReference type="ARBA" id="ARBA00008601"/>
    </source>
</evidence>
<organism evidence="8 9">
    <name type="scientific">Fonsecaea nubica</name>
    <dbReference type="NCBI Taxonomy" id="856822"/>
    <lineage>
        <taxon>Eukaryota</taxon>
        <taxon>Fungi</taxon>
        <taxon>Dikarya</taxon>
        <taxon>Ascomycota</taxon>
        <taxon>Pezizomycotina</taxon>
        <taxon>Eurotiomycetes</taxon>
        <taxon>Chaetothyriomycetidae</taxon>
        <taxon>Chaetothyriales</taxon>
        <taxon>Herpotrichiellaceae</taxon>
        <taxon>Fonsecaea</taxon>
    </lineage>
</organism>
<dbReference type="Gene3D" id="3.90.190.10">
    <property type="entry name" value="Protein tyrosine phosphatase superfamily"/>
    <property type="match status" value="1"/>
</dbReference>
<reference evidence="8 9" key="1">
    <citation type="submission" date="2016-03" db="EMBL/GenBank/DDBJ databases">
        <title>The draft genome sequence of Fonsecaea nubica causative agent of cutaneous subcutaneous infection in human host.</title>
        <authorList>
            <person name="Costa F."/>
            <person name="Sybren D.H."/>
            <person name="Raittz R.T."/>
            <person name="Weiss V.A."/>
            <person name="Leao A.C."/>
            <person name="Gomes R."/>
            <person name="De Souza E.M."/>
            <person name="Pedrosa F.O."/>
            <person name="Steffens M.B."/>
            <person name="Bombassaro A."/>
            <person name="Tadra-Sfeir M.Z."/>
            <person name="Moreno L.F."/>
            <person name="Najafzadeh M.J."/>
            <person name="Felipe M.S."/>
            <person name="Teixeira M."/>
            <person name="Sun J."/>
            <person name="Xi L."/>
            <person name="Castro M.A."/>
            <person name="Vicente V.A."/>
        </authorList>
    </citation>
    <scope>NUCLEOTIDE SEQUENCE [LARGE SCALE GENOMIC DNA]</scope>
    <source>
        <strain evidence="8 9">CBS 269.64</strain>
    </source>
</reference>
<protein>
    <recommendedName>
        <fullName evidence="2">protein-tyrosine-phosphatase</fullName>
        <ecNumber evidence="2">3.1.3.48</ecNumber>
    </recommendedName>
</protein>
<feature type="domain" description="Tyrosine-protein phosphatase" evidence="6">
    <location>
        <begin position="10"/>
        <end position="195"/>
    </location>
</feature>
<dbReference type="RefSeq" id="XP_022501478.1">
    <property type="nucleotide sequence ID" value="XM_022642660.1"/>
</dbReference>
<keyword evidence="3" id="KW-0378">Hydrolase</keyword>
<feature type="domain" description="Tyrosine specific protein phosphatases" evidence="7">
    <location>
        <begin position="88"/>
        <end position="174"/>
    </location>
</feature>
<evidence type="ECO:0000256" key="5">
    <source>
        <dbReference type="SAM" id="MobiDB-lite"/>
    </source>
</evidence>
<keyword evidence="9" id="KW-1185">Reference proteome</keyword>
<name>A0A178D3Z7_9EURO</name>
<dbReference type="InterPro" id="IPR016130">
    <property type="entry name" value="Tyr_Pase_AS"/>
</dbReference>
<dbReference type="PROSITE" id="PS00383">
    <property type="entry name" value="TYR_PHOSPHATASE_1"/>
    <property type="match status" value="1"/>
</dbReference>
<evidence type="ECO:0000313" key="8">
    <source>
        <dbReference type="EMBL" id="OAL36466.1"/>
    </source>
</evidence>
<keyword evidence="4" id="KW-0904">Protein phosphatase</keyword>
<dbReference type="PANTHER" id="PTHR45848">
    <property type="entry name" value="DUAL SPECIFICITY PROTEIN PHOSPHATASE 12 FAMILY MEMBER"/>
    <property type="match status" value="1"/>
</dbReference>
<evidence type="ECO:0000259" key="7">
    <source>
        <dbReference type="PROSITE" id="PS50056"/>
    </source>
</evidence>
<dbReference type="InterPro" id="IPR000340">
    <property type="entry name" value="Dual-sp_phosphatase_cat-dom"/>
</dbReference>
<gene>
    <name evidence="8" type="ORF">AYO20_04362</name>
</gene>
<evidence type="ECO:0000256" key="4">
    <source>
        <dbReference type="ARBA" id="ARBA00022912"/>
    </source>
</evidence>
<dbReference type="GO" id="GO:0008138">
    <property type="term" value="F:protein tyrosine/serine/threonine phosphatase activity"/>
    <property type="evidence" value="ECO:0007669"/>
    <property type="project" value="TreeGrafter"/>
</dbReference>
<dbReference type="CDD" id="cd14498">
    <property type="entry name" value="DSP"/>
    <property type="match status" value="1"/>
</dbReference>
<proteinExistence type="inferred from homology"/>
<dbReference type="AlphaFoldDB" id="A0A178D3Z7"/>
<dbReference type="PROSITE" id="PS50056">
    <property type="entry name" value="TYR_PHOSPHATASE_2"/>
    <property type="match status" value="1"/>
</dbReference>
<dbReference type="PROSITE" id="PS50054">
    <property type="entry name" value="TYR_PHOSPHATASE_DUAL"/>
    <property type="match status" value="1"/>
</dbReference>
<dbReference type="EC" id="3.1.3.48" evidence="2"/>
<evidence type="ECO:0000256" key="2">
    <source>
        <dbReference type="ARBA" id="ARBA00013064"/>
    </source>
</evidence>
<dbReference type="InterPro" id="IPR029021">
    <property type="entry name" value="Prot-tyrosine_phosphatase-like"/>
</dbReference>
<dbReference type="OrthoDB" id="10252009at2759"/>
<accession>A0A178D3Z7</accession>
<dbReference type="GO" id="GO:0004725">
    <property type="term" value="F:protein tyrosine phosphatase activity"/>
    <property type="evidence" value="ECO:0007669"/>
    <property type="project" value="UniProtKB-EC"/>
</dbReference>
<evidence type="ECO:0000259" key="6">
    <source>
        <dbReference type="PROSITE" id="PS50054"/>
    </source>
</evidence>
<dbReference type="InterPro" id="IPR000387">
    <property type="entry name" value="Tyr_Pase_dom"/>
</dbReference>
<comment type="caution">
    <text evidence="8">The sequence shown here is derived from an EMBL/GenBank/DDBJ whole genome shotgun (WGS) entry which is preliminary data.</text>
</comment>
<dbReference type="EMBL" id="LVCJ01000022">
    <property type="protein sequence ID" value="OAL36466.1"/>
    <property type="molecule type" value="Genomic_DNA"/>
</dbReference>
<feature type="region of interest" description="Disordered" evidence="5">
    <location>
        <begin position="250"/>
        <end position="285"/>
    </location>
</feature>
<dbReference type="Proteomes" id="UP000185904">
    <property type="component" value="Unassembled WGS sequence"/>
</dbReference>
<evidence type="ECO:0000256" key="3">
    <source>
        <dbReference type="ARBA" id="ARBA00022801"/>
    </source>
</evidence>
<dbReference type="InterPro" id="IPR020422">
    <property type="entry name" value="TYR_PHOSPHATASE_DUAL_dom"/>
</dbReference>
<dbReference type="GO" id="GO:0005634">
    <property type="term" value="C:nucleus"/>
    <property type="evidence" value="ECO:0007669"/>
    <property type="project" value="TreeGrafter"/>
</dbReference>
<dbReference type="SMART" id="SM00195">
    <property type="entry name" value="DSPc"/>
    <property type="match status" value="1"/>
</dbReference>
<dbReference type="Pfam" id="PF00782">
    <property type="entry name" value="DSPc"/>
    <property type="match status" value="1"/>
</dbReference>
<dbReference type="SUPFAM" id="SSF52799">
    <property type="entry name" value="(Phosphotyrosine protein) phosphatases II"/>
    <property type="match status" value="1"/>
</dbReference>
<comment type="similarity">
    <text evidence="1">Belongs to the protein-tyrosine phosphatase family. Non-receptor class dual specificity subfamily.</text>
</comment>
<dbReference type="GeneID" id="34587782"/>